<evidence type="ECO:0000256" key="1">
    <source>
        <dbReference type="SAM" id="Phobius"/>
    </source>
</evidence>
<feature type="transmembrane region" description="Helical" evidence="1">
    <location>
        <begin position="12"/>
        <end position="38"/>
    </location>
</feature>
<sequence length="183" mass="19128">MNNPSSFLERFSIYDLMIIALMACLGLAVKPIVVPLAYIITGPFFIPGGVVAGGFYMMWIVMGAALVGKTGSATLIALVQAIVVISVGFFGTHGIMSLATYILPGVAVDLIFLISRHKGCCAGCCFAAGIAANVSGSFLVNLVFFRLPFVPLVLSLAVASLSGGIGGIIAHKVVKQFKDKLAW</sequence>
<evidence type="ECO:0000313" key="2">
    <source>
        <dbReference type="EMBL" id="XCI28288.1"/>
    </source>
</evidence>
<feature type="transmembrane region" description="Helical" evidence="1">
    <location>
        <begin position="74"/>
        <end position="92"/>
    </location>
</feature>
<keyword evidence="1" id="KW-1133">Transmembrane helix</keyword>
<dbReference type="RefSeq" id="WP_353892858.1">
    <property type="nucleotide sequence ID" value="NZ_CP159485.1"/>
</dbReference>
<protein>
    <submittedName>
        <fullName evidence="2">ECF transporter S component</fullName>
    </submittedName>
</protein>
<feature type="transmembrane region" description="Helical" evidence="1">
    <location>
        <begin position="121"/>
        <end position="143"/>
    </location>
</feature>
<dbReference type="InterPro" id="IPR017195">
    <property type="entry name" value="ABC_thiamin-permease_prd"/>
</dbReference>
<reference evidence="2" key="1">
    <citation type="journal article" date="2018" name="Antonie Van Leeuwenhoek">
        <title>Proteinivorax hydrogeniformans sp. nov., an anaerobic, haloalkaliphilic bacterium fermenting proteinaceous compounds with high hydrogen production.</title>
        <authorList>
            <person name="Boltyanskaya Y."/>
            <person name="Detkova E."/>
            <person name="Pimenov N."/>
            <person name="Kevbrin V."/>
        </authorList>
    </citation>
    <scope>NUCLEOTIDE SEQUENCE</scope>
    <source>
        <strain evidence="2">Z-710</strain>
    </source>
</reference>
<feature type="transmembrane region" description="Helical" evidence="1">
    <location>
        <begin position="149"/>
        <end position="170"/>
    </location>
</feature>
<feature type="transmembrane region" description="Helical" evidence="1">
    <location>
        <begin position="44"/>
        <end position="67"/>
    </location>
</feature>
<keyword evidence="1" id="KW-0472">Membrane</keyword>
<accession>A0AAU8HSV0</accession>
<feature type="transmembrane region" description="Helical" evidence="1">
    <location>
        <begin position="98"/>
        <end position="114"/>
    </location>
</feature>
<dbReference type="EMBL" id="CP159485">
    <property type="protein sequence ID" value="XCI28288.1"/>
    <property type="molecule type" value="Genomic_DNA"/>
</dbReference>
<organism evidence="2">
    <name type="scientific">Proteinivorax hydrogeniformans</name>
    <dbReference type="NCBI Taxonomy" id="1826727"/>
    <lineage>
        <taxon>Bacteria</taxon>
        <taxon>Bacillati</taxon>
        <taxon>Bacillota</taxon>
        <taxon>Clostridia</taxon>
        <taxon>Eubacteriales</taxon>
        <taxon>Proteinivoracaceae</taxon>
        <taxon>Proteinivorax</taxon>
    </lineage>
</organism>
<keyword evidence="1" id="KW-0812">Transmembrane</keyword>
<dbReference type="Pfam" id="PF09819">
    <property type="entry name" value="ABC_cobalt"/>
    <property type="match status" value="1"/>
</dbReference>
<gene>
    <name evidence="2" type="ORF">PRVXH_002241</name>
</gene>
<dbReference type="AlphaFoldDB" id="A0AAU8HSV0"/>
<reference evidence="2" key="2">
    <citation type="submission" date="2024-06" db="EMBL/GenBank/DDBJ databases">
        <authorList>
            <person name="Petrova K.O."/>
            <person name="Toshchakov S.V."/>
            <person name="Boltjanskaja Y.V."/>
            <person name="Kevbrin V.V."/>
        </authorList>
    </citation>
    <scope>NUCLEOTIDE SEQUENCE</scope>
    <source>
        <strain evidence="2">Z-710</strain>
    </source>
</reference>
<proteinExistence type="predicted"/>
<name>A0AAU8HSV0_9FIRM</name>